<gene>
    <name evidence="2" type="ORF">EXY25_10790</name>
</gene>
<evidence type="ECO:0000313" key="2">
    <source>
        <dbReference type="EMBL" id="TAA45835.1"/>
    </source>
</evidence>
<proteinExistence type="predicted"/>
<evidence type="ECO:0000313" key="3">
    <source>
        <dbReference type="Proteomes" id="UP000292544"/>
    </source>
</evidence>
<feature type="region of interest" description="Disordered" evidence="1">
    <location>
        <begin position="1"/>
        <end position="21"/>
    </location>
</feature>
<comment type="caution">
    <text evidence="2">The sequence shown here is derived from an EMBL/GenBank/DDBJ whole genome shotgun (WGS) entry which is preliminary data.</text>
</comment>
<dbReference type="Pfam" id="PF13618">
    <property type="entry name" value="Gluconate_2-dh3"/>
    <property type="match status" value="1"/>
</dbReference>
<accession>A0ABY1WP27</accession>
<dbReference type="Proteomes" id="UP000292544">
    <property type="component" value="Unassembled WGS sequence"/>
</dbReference>
<sequence length="222" mass="24411">MLKPDRQTAGKFKSLQGSPRAAKSQAFIFNSGVSRRAFLQRSGAALLLAGLLASKPGRVLAADAESAAPADSDNLSKQELAVLDAVQMQLFPDDGDGPSAWDLHALDYLQWALDDPPNAEEGDKAFVKQGVGWLEDLAKSSHGQSFSALNREQQDTLLRQVSQSQAGENWLSLLLYYVMEALTLDPVYGGNPNGVGWQWLQHQPGYPRPDKDHTYHRYMQES</sequence>
<organism evidence="2 3">
    <name type="scientific">Corallincola spongiicola</name>
    <dbReference type="NCBI Taxonomy" id="2520508"/>
    <lineage>
        <taxon>Bacteria</taxon>
        <taxon>Pseudomonadati</taxon>
        <taxon>Pseudomonadota</taxon>
        <taxon>Gammaproteobacteria</taxon>
        <taxon>Alteromonadales</taxon>
        <taxon>Psychromonadaceae</taxon>
        <taxon>Corallincola</taxon>
    </lineage>
</organism>
<dbReference type="InterPro" id="IPR027056">
    <property type="entry name" value="Gluconate_2DH_su3"/>
</dbReference>
<dbReference type="EMBL" id="SHLY01000003">
    <property type="protein sequence ID" value="TAA45835.1"/>
    <property type="molecule type" value="Genomic_DNA"/>
</dbReference>
<evidence type="ECO:0000256" key="1">
    <source>
        <dbReference type="SAM" id="MobiDB-lite"/>
    </source>
</evidence>
<dbReference type="InterPro" id="IPR006311">
    <property type="entry name" value="TAT_signal"/>
</dbReference>
<protein>
    <submittedName>
        <fullName evidence="2">Gluconate 2-dehydrogenase subunit 3 family protein</fullName>
    </submittedName>
</protein>
<dbReference type="PROSITE" id="PS51318">
    <property type="entry name" value="TAT"/>
    <property type="match status" value="1"/>
</dbReference>
<dbReference type="RefSeq" id="WP_130566776.1">
    <property type="nucleotide sequence ID" value="NZ_SHLY01000003.1"/>
</dbReference>
<reference evidence="3" key="1">
    <citation type="submission" date="2019-02" db="EMBL/GenBank/DDBJ databases">
        <title>Draft genome sequence of Muricauda sp. 176CP4-71.</title>
        <authorList>
            <person name="Park J.-S."/>
        </authorList>
    </citation>
    <scope>NUCLEOTIDE SEQUENCE [LARGE SCALE GENOMIC DNA]</scope>
    <source>
        <strain evidence="3">176GS2-150</strain>
    </source>
</reference>
<keyword evidence="3" id="KW-1185">Reference proteome</keyword>
<name>A0ABY1WP27_9GAMM</name>